<dbReference type="Proteomes" id="UP000239872">
    <property type="component" value="Unassembled WGS sequence"/>
</dbReference>
<dbReference type="EMBL" id="PPSL01000001">
    <property type="protein sequence ID" value="PQJ12186.1"/>
    <property type="molecule type" value="Genomic_DNA"/>
</dbReference>
<organism evidence="1 2">
    <name type="scientific">Flavipsychrobacter stenotrophus</name>
    <dbReference type="NCBI Taxonomy" id="2077091"/>
    <lineage>
        <taxon>Bacteria</taxon>
        <taxon>Pseudomonadati</taxon>
        <taxon>Bacteroidota</taxon>
        <taxon>Chitinophagia</taxon>
        <taxon>Chitinophagales</taxon>
        <taxon>Chitinophagaceae</taxon>
        <taxon>Flavipsychrobacter</taxon>
    </lineage>
</organism>
<protein>
    <recommendedName>
        <fullName evidence="3">DUF5723 domain-containing protein</fullName>
    </recommendedName>
</protein>
<keyword evidence="2" id="KW-1185">Reference proteome</keyword>
<gene>
    <name evidence="1" type="ORF">CJD36_000035</name>
</gene>
<evidence type="ECO:0000313" key="2">
    <source>
        <dbReference type="Proteomes" id="UP000239872"/>
    </source>
</evidence>
<accession>A0A2S7T095</accession>
<sequence>MVQKKGQIQVGSHISFNGYDGQVSYTPSNKFTILANFSAFGANDEFFHTAKHTIEKHNFSEIGIGYYKNNKKGRTSDIFMLFGNGYTYKFFKGGDTVTGNVKPFEYTKTANYNRFLLQADFIKKSSRKSFAFSPRLFLVNYYNVKDNGTNIFEQNPRTYVYTEGVVTLGVKVFKDLRISSQVAFTIPIIGWSVAYYEFSPLNFSVGLTYNMNFRKNNVDK</sequence>
<proteinExistence type="predicted"/>
<evidence type="ECO:0000313" key="1">
    <source>
        <dbReference type="EMBL" id="PQJ12186.1"/>
    </source>
</evidence>
<name>A0A2S7T095_9BACT</name>
<dbReference type="AlphaFoldDB" id="A0A2S7T095"/>
<comment type="caution">
    <text evidence="1">The sequence shown here is derived from an EMBL/GenBank/DDBJ whole genome shotgun (WGS) entry which is preliminary data.</text>
</comment>
<evidence type="ECO:0008006" key="3">
    <source>
        <dbReference type="Google" id="ProtNLM"/>
    </source>
</evidence>
<reference evidence="1 2" key="1">
    <citation type="submission" date="2018-01" db="EMBL/GenBank/DDBJ databases">
        <title>A novel member of the phylum Bacteroidetes isolated from glacier ice.</title>
        <authorList>
            <person name="Liu Q."/>
            <person name="Xin Y.-H."/>
        </authorList>
    </citation>
    <scope>NUCLEOTIDE SEQUENCE [LARGE SCALE GENOMIC DNA]</scope>
    <source>
        <strain evidence="1 2">RB1R16</strain>
    </source>
</reference>